<keyword evidence="4" id="KW-0862">Zinc</keyword>
<evidence type="ECO:0000256" key="3">
    <source>
        <dbReference type="ARBA" id="ARBA00022801"/>
    </source>
</evidence>
<keyword evidence="7" id="KW-1185">Reference proteome</keyword>
<dbReference type="Gene3D" id="3.40.50.10310">
    <property type="entry name" value="Creatininase"/>
    <property type="match status" value="1"/>
</dbReference>
<comment type="cofactor">
    <cofactor evidence="1">
        <name>Zn(2+)</name>
        <dbReference type="ChEBI" id="CHEBI:29105"/>
    </cofactor>
</comment>
<dbReference type="SUPFAM" id="SSF102215">
    <property type="entry name" value="Creatininase"/>
    <property type="match status" value="1"/>
</dbReference>
<dbReference type="PANTHER" id="PTHR35005:SF1">
    <property type="entry name" value="2-AMINO-5-FORMYLAMINO-6-RIBOSYLAMINOPYRIMIDIN-4(3H)-ONE 5'-MONOPHOSPHATE DEFORMYLASE"/>
    <property type="match status" value="1"/>
</dbReference>
<gene>
    <name evidence="6" type="ORF">JOE42_000039</name>
</gene>
<protein>
    <submittedName>
        <fullName evidence="6">Creatinine amidohydrolase</fullName>
        <ecNumber evidence="6">3.5.2.10</ecNumber>
    </submittedName>
</protein>
<dbReference type="EC" id="3.5.2.10" evidence="6"/>
<evidence type="ECO:0000313" key="7">
    <source>
        <dbReference type="Proteomes" id="UP000703038"/>
    </source>
</evidence>
<evidence type="ECO:0000256" key="5">
    <source>
        <dbReference type="ARBA" id="ARBA00024029"/>
    </source>
</evidence>
<sequence length="225" mass="23446">MAELGTARWPHVDGGLVVVPVGSVEQHGPHLPLNTDTTIAEAVADVVSDAWIAPPLAYGASGEHEGFPGTVSLGRTALSTILVEYGRSICRWADRVVFVNGHGGNGSALAEAVALLRYEGRDVAWFPCSIPGADAHAGRTETSLMLHIAPEHVEIEAAVVGNTDPVATLMEHMTVSGVMSVSSSGVLGDPSGATPAEGTDLLAGLRQRFVSAVERWTPDDLGILR</sequence>
<comment type="similarity">
    <text evidence="5">Belongs to the creatininase superfamily.</text>
</comment>
<dbReference type="PANTHER" id="PTHR35005">
    <property type="entry name" value="3-DEHYDRO-SCYLLO-INOSOSE HYDROLASE"/>
    <property type="match status" value="1"/>
</dbReference>
<dbReference type="Pfam" id="PF02633">
    <property type="entry name" value="Creatininase"/>
    <property type="match status" value="1"/>
</dbReference>
<dbReference type="RefSeq" id="WP_204865904.1">
    <property type="nucleotide sequence ID" value="NZ_JAFBBK010000001.1"/>
</dbReference>
<dbReference type="GO" id="GO:0047789">
    <property type="term" value="F:creatininase activity"/>
    <property type="evidence" value="ECO:0007669"/>
    <property type="project" value="UniProtKB-EC"/>
</dbReference>
<dbReference type="InterPro" id="IPR023871">
    <property type="entry name" value="MftE"/>
</dbReference>
<dbReference type="InterPro" id="IPR003785">
    <property type="entry name" value="Creatininase/forma_Hydrolase"/>
</dbReference>
<comment type="caution">
    <text evidence="6">The sequence shown here is derived from an EMBL/GenBank/DDBJ whole genome shotgun (WGS) entry which is preliminary data.</text>
</comment>
<name>A0ABS2KMV1_9NOCA</name>
<organism evidence="6 7">
    <name type="scientific">Rhodococcoides corynebacterioides</name>
    <dbReference type="NCBI Taxonomy" id="53972"/>
    <lineage>
        <taxon>Bacteria</taxon>
        <taxon>Bacillati</taxon>
        <taxon>Actinomycetota</taxon>
        <taxon>Actinomycetes</taxon>
        <taxon>Mycobacteriales</taxon>
        <taxon>Nocardiaceae</taxon>
        <taxon>Rhodococcoides</taxon>
    </lineage>
</organism>
<evidence type="ECO:0000256" key="2">
    <source>
        <dbReference type="ARBA" id="ARBA00022723"/>
    </source>
</evidence>
<accession>A0ABS2KMV1</accession>
<keyword evidence="3 6" id="KW-0378">Hydrolase</keyword>
<dbReference type="NCBIfam" id="TIGR03964">
    <property type="entry name" value="mycofact_creat"/>
    <property type="match status" value="1"/>
</dbReference>
<keyword evidence="2" id="KW-0479">Metal-binding</keyword>
<proteinExistence type="inferred from homology"/>
<dbReference type="Proteomes" id="UP000703038">
    <property type="component" value="Unassembled WGS sequence"/>
</dbReference>
<evidence type="ECO:0000256" key="1">
    <source>
        <dbReference type="ARBA" id="ARBA00001947"/>
    </source>
</evidence>
<dbReference type="InterPro" id="IPR024087">
    <property type="entry name" value="Creatininase-like_sf"/>
</dbReference>
<evidence type="ECO:0000256" key="4">
    <source>
        <dbReference type="ARBA" id="ARBA00022833"/>
    </source>
</evidence>
<evidence type="ECO:0000313" key="6">
    <source>
        <dbReference type="EMBL" id="MBM7413306.1"/>
    </source>
</evidence>
<dbReference type="EMBL" id="JAFBBK010000001">
    <property type="protein sequence ID" value="MBM7413306.1"/>
    <property type="molecule type" value="Genomic_DNA"/>
</dbReference>
<reference evidence="6 7" key="1">
    <citation type="submission" date="2021-01" db="EMBL/GenBank/DDBJ databases">
        <title>Genomics of switchgrass bacterial isolates.</title>
        <authorList>
            <person name="Shade A."/>
        </authorList>
    </citation>
    <scope>NUCLEOTIDE SEQUENCE [LARGE SCALE GENOMIC DNA]</scope>
    <source>
        <strain evidence="6 7">PvP111</strain>
    </source>
</reference>